<comment type="caution">
    <text evidence="1">The sequence shown here is derived from an EMBL/GenBank/DDBJ whole genome shotgun (WGS) entry which is preliminary data.</text>
</comment>
<proteinExistence type="predicted"/>
<sequence>MHRANRIGRSTNADVTKLRDDLKQLDKQLEGEGPEAEAAAVQLANDMKQSGTLRVFGNGRQIPKRIYSLEELRLNKIEAEKFLSPKDDTLGTVRTIVQGSGLLGLAAAYFGLHWELLQLLGTLAGLGFLLTVDQVVNGGGLEALLIDTFARVINPSYGERVATHESGHFLIAYLVGLLPRTYTLSSLDAYRRYGALNVQAGTLFCDSAFQKEVDSGTLSSTSLDRYCCVALAGIATEYIKYGQAEGGLNDVQQLDGLLKALQFTQKKADGQIRWAVLNVTALLRRYSRVQSQLAQAMAAGKSVGDCIALIEAQSDPETDEIN</sequence>
<dbReference type="InterPro" id="IPR037219">
    <property type="entry name" value="Peptidase_M41-like"/>
</dbReference>
<evidence type="ECO:0000313" key="1">
    <source>
        <dbReference type="EMBL" id="KAK9908412.1"/>
    </source>
</evidence>
<keyword evidence="2" id="KW-1185">Reference proteome</keyword>
<reference evidence="1 2" key="1">
    <citation type="journal article" date="2024" name="Nat. Commun.">
        <title>Phylogenomics reveals the evolutionary origins of lichenization in chlorophyte algae.</title>
        <authorList>
            <person name="Puginier C."/>
            <person name="Libourel C."/>
            <person name="Otte J."/>
            <person name="Skaloud P."/>
            <person name="Haon M."/>
            <person name="Grisel S."/>
            <person name="Petersen M."/>
            <person name="Berrin J.G."/>
            <person name="Delaux P.M."/>
            <person name="Dal Grande F."/>
            <person name="Keller J."/>
        </authorList>
    </citation>
    <scope>NUCLEOTIDE SEQUENCE [LARGE SCALE GENOMIC DNA]</scope>
    <source>
        <strain evidence="1 2">SAG 216-7</strain>
    </source>
</reference>
<accession>A0ABR2YNA2</accession>
<dbReference type="PANTHER" id="PTHR33471">
    <property type="entry name" value="ATP-DEPENDENT ZINC METALLOPROTEASE-RELATED"/>
    <property type="match status" value="1"/>
</dbReference>
<organism evidence="1 2">
    <name type="scientific">Coccomyxa subellipsoidea</name>
    <dbReference type="NCBI Taxonomy" id="248742"/>
    <lineage>
        <taxon>Eukaryota</taxon>
        <taxon>Viridiplantae</taxon>
        <taxon>Chlorophyta</taxon>
        <taxon>core chlorophytes</taxon>
        <taxon>Trebouxiophyceae</taxon>
        <taxon>Trebouxiophyceae incertae sedis</taxon>
        <taxon>Coccomyxaceae</taxon>
        <taxon>Coccomyxa</taxon>
    </lineage>
</organism>
<gene>
    <name evidence="1" type="ORF">WJX75_007522</name>
</gene>
<dbReference type="SUPFAM" id="SSF140990">
    <property type="entry name" value="FtsH protease domain-like"/>
    <property type="match status" value="1"/>
</dbReference>
<protein>
    <recommendedName>
        <fullName evidence="3">Peptidase M41 domain-containing protein</fullName>
    </recommendedName>
</protein>
<dbReference type="PANTHER" id="PTHR33471:SF1">
    <property type="entry name" value="OS01G0382700 PROTEIN"/>
    <property type="match status" value="1"/>
</dbReference>
<evidence type="ECO:0000313" key="2">
    <source>
        <dbReference type="Proteomes" id="UP001491310"/>
    </source>
</evidence>
<name>A0ABR2YNA2_9CHLO</name>
<dbReference type="Proteomes" id="UP001491310">
    <property type="component" value="Unassembled WGS sequence"/>
</dbReference>
<evidence type="ECO:0008006" key="3">
    <source>
        <dbReference type="Google" id="ProtNLM"/>
    </source>
</evidence>
<dbReference type="EMBL" id="JALJOT010000008">
    <property type="protein sequence ID" value="KAK9908412.1"/>
    <property type="molecule type" value="Genomic_DNA"/>
</dbReference>
<dbReference type="Gene3D" id="1.20.58.760">
    <property type="entry name" value="Peptidase M41"/>
    <property type="match status" value="1"/>
</dbReference>